<dbReference type="EMBL" id="FUIG01000026">
    <property type="protein sequence ID" value="SJM31566.1"/>
    <property type="molecule type" value="Genomic_DNA"/>
</dbReference>
<proteinExistence type="predicted"/>
<dbReference type="Proteomes" id="UP000245698">
    <property type="component" value="Unassembled WGS sequence"/>
</dbReference>
<reference evidence="2" key="1">
    <citation type="submission" date="2016-12" db="EMBL/GenBank/DDBJ databases">
        <authorList>
            <person name="Brunel B."/>
        </authorList>
    </citation>
    <scope>NUCLEOTIDE SEQUENCE [LARGE SCALE GENOMIC DNA]</scope>
</reference>
<sequence length="95" mass="10009">MRMISSEKSATFRDHPFASAVDLLVDLVEHFAAVGAHVGQIAAGKRVDFGDEAVVLPALGDAGASAAHEVVENHSEVPSVPHCCGRLFLPDRYAA</sequence>
<evidence type="ECO:0000313" key="1">
    <source>
        <dbReference type="EMBL" id="SJM31566.1"/>
    </source>
</evidence>
<dbReference type="AlphaFoldDB" id="A0A2P9AK90"/>
<accession>A0A2P9AK90</accession>
<protein>
    <submittedName>
        <fullName evidence="1">Uncharacterized protein</fullName>
    </submittedName>
</protein>
<keyword evidence="2" id="KW-1185">Reference proteome</keyword>
<name>A0A2P9AK90_9HYPH</name>
<gene>
    <name evidence="1" type="ORF">BQ8482_20181</name>
</gene>
<evidence type="ECO:0000313" key="2">
    <source>
        <dbReference type="Proteomes" id="UP000245698"/>
    </source>
</evidence>
<organism evidence="1 2">
    <name type="scientific">Mesorhizobium delmotii</name>
    <dbReference type="NCBI Taxonomy" id="1631247"/>
    <lineage>
        <taxon>Bacteria</taxon>
        <taxon>Pseudomonadati</taxon>
        <taxon>Pseudomonadota</taxon>
        <taxon>Alphaproteobacteria</taxon>
        <taxon>Hyphomicrobiales</taxon>
        <taxon>Phyllobacteriaceae</taxon>
        <taxon>Mesorhizobium</taxon>
    </lineage>
</organism>